<dbReference type="Gene3D" id="3.40.50.200">
    <property type="entry name" value="Peptidase S8/S53 domain"/>
    <property type="match status" value="1"/>
</dbReference>
<dbReference type="InterPro" id="IPR034176">
    <property type="entry name" value="Peptidases_S8_13"/>
</dbReference>
<dbReference type="PROSITE" id="PS51892">
    <property type="entry name" value="SUBTILASE"/>
    <property type="match status" value="1"/>
</dbReference>
<name>A0ABP3VN97_9BURK</name>
<evidence type="ECO:0000256" key="3">
    <source>
        <dbReference type="ARBA" id="ARBA00022801"/>
    </source>
</evidence>
<feature type="active site" description="Charge relay system" evidence="5">
    <location>
        <position position="242"/>
    </location>
</feature>
<dbReference type="PROSITE" id="PS00137">
    <property type="entry name" value="SUBTILASE_HIS"/>
    <property type="match status" value="1"/>
</dbReference>
<dbReference type="EMBL" id="BAAAEW010000026">
    <property type="protein sequence ID" value="GAA0760573.1"/>
    <property type="molecule type" value="Genomic_DNA"/>
</dbReference>
<keyword evidence="2 5" id="KW-0645">Protease</keyword>
<dbReference type="PANTHER" id="PTHR43806:SF11">
    <property type="entry name" value="CEREVISIN-RELATED"/>
    <property type="match status" value="1"/>
</dbReference>
<comment type="caution">
    <text evidence="8">The sequence shown here is derived from an EMBL/GenBank/DDBJ whole genome shotgun (WGS) entry which is preliminary data.</text>
</comment>
<feature type="active site" description="Charge relay system" evidence="5">
    <location>
        <position position="191"/>
    </location>
</feature>
<evidence type="ECO:0000256" key="1">
    <source>
        <dbReference type="ARBA" id="ARBA00011073"/>
    </source>
</evidence>
<feature type="active site" description="Charge relay system" evidence="5">
    <location>
        <position position="422"/>
    </location>
</feature>
<keyword evidence="9" id="KW-1185">Reference proteome</keyword>
<dbReference type="InterPro" id="IPR036852">
    <property type="entry name" value="Peptidase_S8/S53_dom_sf"/>
</dbReference>
<evidence type="ECO:0000313" key="9">
    <source>
        <dbReference type="Proteomes" id="UP001500279"/>
    </source>
</evidence>
<dbReference type="InterPro" id="IPR022398">
    <property type="entry name" value="Peptidase_S8_His-AS"/>
</dbReference>
<dbReference type="PANTHER" id="PTHR43806">
    <property type="entry name" value="PEPTIDASE S8"/>
    <property type="match status" value="1"/>
</dbReference>
<evidence type="ECO:0000256" key="6">
    <source>
        <dbReference type="RuleBase" id="RU003355"/>
    </source>
</evidence>
<dbReference type="CDD" id="cd07496">
    <property type="entry name" value="Peptidases_S8_13"/>
    <property type="match status" value="1"/>
</dbReference>
<comment type="similarity">
    <text evidence="1 5 6">Belongs to the peptidase S8 family.</text>
</comment>
<evidence type="ECO:0000256" key="2">
    <source>
        <dbReference type="ARBA" id="ARBA00022670"/>
    </source>
</evidence>
<evidence type="ECO:0000313" key="8">
    <source>
        <dbReference type="EMBL" id="GAA0760573.1"/>
    </source>
</evidence>
<dbReference type="Proteomes" id="UP001500279">
    <property type="component" value="Unassembled WGS sequence"/>
</dbReference>
<dbReference type="InterPro" id="IPR015500">
    <property type="entry name" value="Peptidase_S8_subtilisin-rel"/>
</dbReference>
<dbReference type="InterPro" id="IPR023827">
    <property type="entry name" value="Peptidase_S8_Asp-AS"/>
</dbReference>
<keyword evidence="4 5" id="KW-0720">Serine protease</keyword>
<dbReference type="PROSITE" id="PS00136">
    <property type="entry name" value="SUBTILASE_ASP"/>
    <property type="match status" value="1"/>
</dbReference>
<evidence type="ECO:0000256" key="4">
    <source>
        <dbReference type="ARBA" id="ARBA00022825"/>
    </source>
</evidence>
<dbReference type="InterPro" id="IPR050131">
    <property type="entry name" value="Peptidase_S8_subtilisin-like"/>
</dbReference>
<sequence length="607" mass="61684">MRHARADAARAKAMPASPAAALARIALAALLLAGGAAALWPGPTHARALAVTVDPALEADAWTDRLVIAYRTAETTPMRRTLLSAANRTQQHLQRFGLQALDSHSTAQGAQVLHLNRWARAAELRQVAAAMVAADPNIAYAEPDLLMQPQSVPNDPMYGQQWHYFEATAGLNLPAAWDLSTGSGVTIAVVDTGVRPHADLVGNLLAGYDFVANKTTAADGDGRDADATDPGDGCGTAAASWHGTHVAGTLAAVANNNLGVAGVAHGARLLPVRVMGCGGGYNSDIASGIVWAAGGSVSGVAAAASKARVVNLSLGSSGSCSATMQSALDQARSLGATVVAAAGNNSGATAKYSPANCRNLIVVTALSREGKRASYANFGAEVDVAAPGGDMATGSANGVLSTSNTGMLTVGSDSYRVEQGTSMATPHVAGVAALMLARNPALTPDEVEVLIKSSTRKIPGACTSCGTGLVDAAAAVNAVFLAGSAPTLVTEVEPNNSHAQAQLLSSFPAKVKGSINANGDLDTYRISVPAKGTVKARLIGNAESDYNLAFRNTKSVVLATSVRAKGLTDELSWTNSASTAADLFVRVSRASGGVGDSGGRYTLEVTR</sequence>
<reference evidence="9" key="1">
    <citation type="journal article" date="2019" name="Int. J. Syst. Evol. Microbiol.">
        <title>The Global Catalogue of Microorganisms (GCM) 10K type strain sequencing project: providing services to taxonomists for standard genome sequencing and annotation.</title>
        <authorList>
            <consortium name="The Broad Institute Genomics Platform"/>
            <consortium name="The Broad Institute Genome Sequencing Center for Infectious Disease"/>
            <person name="Wu L."/>
            <person name="Ma J."/>
        </authorList>
    </citation>
    <scope>NUCLEOTIDE SEQUENCE [LARGE SCALE GENOMIC DNA]</scope>
    <source>
        <strain evidence="9">JCM 15503</strain>
    </source>
</reference>
<evidence type="ECO:0000256" key="5">
    <source>
        <dbReference type="PROSITE-ProRule" id="PRU01240"/>
    </source>
</evidence>
<accession>A0ABP3VN97</accession>
<keyword evidence="3 5" id="KW-0378">Hydrolase</keyword>
<dbReference type="SUPFAM" id="SSF89260">
    <property type="entry name" value="Collagen-binding domain"/>
    <property type="match status" value="1"/>
</dbReference>
<evidence type="ECO:0000259" key="7">
    <source>
        <dbReference type="Pfam" id="PF00082"/>
    </source>
</evidence>
<dbReference type="Gene3D" id="2.60.120.380">
    <property type="match status" value="1"/>
</dbReference>
<dbReference type="SUPFAM" id="SSF52743">
    <property type="entry name" value="Subtilisin-like"/>
    <property type="match status" value="1"/>
</dbReference>
<organism evidence="8 9">
    <name type="scientific">Ideonella azotifigens</name>
    <dbReference type="NCBI Taxonomy" id="513160"/>
    <lineage>
        <taxon>Bacteria</taxon>
        <taxon>Pseudomonadati</taxon>
        <taxon>Pseudomonadota</taxon>
        <taxon>Betaproteobacteria</taxon>
        <taxon>Burkholderiales</taxon>
        <taxon>Sphaerotilaceae</taxon>
        <taxon>Ideonella</taxon>
    </lineage>
</organism>
<dbReference type="PROSITE" id="PS00138">
    <property type="entry name" value="SUBTILASE_SER"/>
    <property type="match status" value="1"/>
</dbReference>
<proteinExistence type="inferred from homology"/>
<dbReference type="InterPro" id="IPR000209">
    <property type="entry name" value="Peptidase_S8/S53_dom"/>
</dbReference>
<dbReference type="PRINTS" id="PR00723">
    <property type="entry name" value="SUBTILISIN"/>
</dbReference>
<protein>
    <recommendedName>
        <fullName evidence="7">Peptidase S8/S53 domain-containing protein</fullName>
    </recommendedName>
</protein>
<dbReference type="InterPro" id="IPR023828">
    <property type="entry name" value="Peptidase_S8_Ser-AS"/>
</dbReference>
<feature type="domain" description="Peptidase S8/S53" evidence="7">
    <location>
        <begin position="182"/>
        <end position="468"/>
    </location>
</feature>
<gene>
    <name evidence="8" type="ORF">GCM10009107_43210</name>
</gene>
<dbReference type="Pfam" id="PF00082">
    <property type="entry name" value="Peptidase_S8"/>
    <property type="match status" value="1"/>
</dbReference>
<dbReference type="RefSeq" id="WP_231009995.1">
    <property type="nucleotide sequence ID" value="NZ_BAAAEW010000026.1"/>
</dbReference>